<feature type="compositionally biased region" description="Basic and acidic residues" evidence="1">
    <location>
        <begin position="162"/>
        <end position="171"/>
    </location>
</feature>
<reference evidence="2 3" key="1">
    <citation type="journal article" date="2012" name="Proc. Natl. Acad. Sci. U.S.A.">
        <title>Antigenic diversity is generated by distinct evolutionary mechanisms in African trypanosome species.</title>
        <authorList>
            <person name="Jackson A.P."/>
            <person name="Berry A."/>
            <person name="Aslett M."/>
            <person name="Allison H.C."/>
            <person name="Burton P."/>
            <person name="Vavrova-Anderson J."/>
            <person name="Brown R."/>
            <person name="Browne H."/>
            <person name="Corton N."/>
            <person name="Hauser H."/>
            <person name="Gamble J."/>
            <person name="Gilderthorp R."/>
            <person name="Marcello L."/>
            <person name="McQuillan J."/>
            <person name="Otto T.D."/>
            <person name="Quail M.A."/>
            <person name="Sanders M.J."/>
            <person name="van Tonder A."/>
            <person name="Ginger M.L."/>
            <person name="Field M.C."/>
            <person name="Barry J.D."/>
            <person name="Hertz-Fowler C."/>
            <person name="Berriman M."/>
        </authorList>
    </citation>
    <scope>NUCLEOTIDE SEQUENCE</scope>
    <source>
        <strain evidence="2 3">Y486</strain>
    </source>
</reference>
<dbReference type="VEuPathDB" id="TriTrypDB:TvY486_0043870"/>
<sequence length="188" mass="20911">MRKVGQTRASVTAATQRREEKYVLVVRVIAYGMWPLARTDGRAQQAFCRAQMLGGCAATLGTRISRPELEARVGARGVRWRRVKRGDEEGDEGGREEPDESQEQRTEPKAREESDGKGHLPARGSGSVARMLEDKRQEEYGVKGNDTEEKRRPALGVEEVEQQGKRPERSDVWSGDWRGFGASAGRGA</sequence>
<feature type="compositionally biased region" description="Basic and acidic residues" evidence="1">
    <location>
        <begin position="131"/>
        <end position="152"/>
    </location>
</feature>
<accession>F9WV78</accession>
<dbReference type="EMBL" id="CAEX01007754">
    <property type="protein sequence ID" value="CCD21484.1"/>
    <property type="molecule type" value="Genomic_DNA"/>
</dbReference>
<organism evidence="2 3">
    <name type="scientific">Trypanosoma vivax (strain Y486)</name>
    <dbReference type="NCBI Taxonomy" id="1055687"/>
    <lineage>
        <taxon>Eukaryota</taxon>
        <taxon>Discoba</taxon>
        <taxon>Euglenozoa</taxon>
        <taxon>Kinetoplastea</taxon>
        <taxon>Metakinetoplastina</taxon>
        <taxon>Trypanosomatida</taxon>
        <taxon>Trypanosomatidae</taxon>
        <taxon>Trypanosoma</taxon>
        <taxon>Duttonella</taxon>
    </lineage>
</organism>
<feature type="compositionally biased region" description="Basic and acidic residues" evidence="1">
    <location>
        <begin position="92"/>
        <end position="118"/>
    </location>
</feature>
<proteinExistence type="predicted"/>
<protein>
    <submittedName>
        <fullName evidence="2">Uncharacterized protein</fullName>
    </submittedName>
</protein>
<name>F9WV78_TRYVY</name>
<dbReference type="AlphaFoldDB" id="F9WV78"/>
<evidence type="ECO:0000313" key="2">
    <source>
        <dbReference type="EMBL" id="CCD21484.1"/>
    </source>
</evidence>
<dbReference type="Proteomes" id="UP000009027">
    <property type="component" value="Unassembled WGS sequence"/>
</dbReference>
<evidence type="ECO:0000313" key="3">
    <source>
        <dbReference type="Proteomes" id="UP000009027"/>
    </source>
</evidence>
<evidence type="ECO:0000256" key="1">
    <source>
        <dbReference type="SAM" id="MobiDB-lite"/>
    </source>
</evidence>
<feature type="region of interest" description="Disordered" evidence="1">
    <location>
        <begin position="83"/>
        <end position="188"/>
    </location>
</feature>
<keyword evidence="3" id="KW-1185">Reference proteome</keyword>
<gene>
    <name evidence="2" type="ORF">TvY486_0043870</name>
</gene>